<sequence>MLTRPQENEYSLYPGQYIDLVPDGDLLGILETSETIVTALLEQLPERQGDFRYAPGKWSLKEVVGHITDNERIMSYRLLRIARGDQTPLAGYDQDLFMQSSPFDGWSLAQVAEDYKSVRRATYTLLRGLRESDWLRIGQANGSEISARALAYVIAGHEIHHMNVIRERYLP</sequence>
<proteinExistence type="predicted"/>
<dbReference type="AlphaFoldDB" id="A0A5S5C340"/>
<name>A0A5S5C340_9BACL</name>
<feature type="domain" description="DinB-like" evidence="1">
    <location>
        <begin position="30"/>
        <end position="165"/>
    </location>
</feature>
<evidence type="ECO:0000259" key="1">
    <source>
        <dbReference type="Pfam" id="PF12867"/>
    </source>
</evidence>
<dbReference type="OrthoDB" id="9793216at2"/>
<dbReference type="EMBL" id="VNHS01000008">
    <property type="protein sequence ID" value="TYP72740.1"/>
    <property type="molecule type" value="Genomic_DNA"/>
</dbReference>
<keyword evidence="3" id="KW-1185">Reference proteome</keyword>
<comment type="caution">
    <text evidence="2">The sequence shown here is derived from an EMBL/GenBank/DDBJ whole genome shotgun (WGS) entry which is preliminary data.</text>
</comment>
<dbReference type="Pfam" id="PF12867">
    <property type="entry name" value="DinB_2"/>
    <property type="match status" value="1"/>
</dbReference>
<protein>
    <submittedName>
        <fullName evidence="2">DinB family protein</fullName>
    </submittedName>
</protein>
<gene>
    <name evidence="2" type="ORF">BCM02_108395</name>
</gene>
<dbReference type="InterPro" id="IPR024775">
    <property type="entry name" value="DinB-like"/>
</dbReference>
<evidence type="ECO:0000313" key="3">
    <source>
        <dbReference type="Proteomes" id="UP000323257"/>
    </source>
</evidence>
<dbReference type="Proteomes" id="UP000323257">
    <property type="component" value="Unassembled WGS sequence"/>
</dbReference>
<organism evidence="2 3">
    <name type="scientific">Paenibacillus methanolicus</name>
    <dbReference type="NCBI Taxonomy" id="582686"/>
    <lineage>
        <taxon>Bacteria</taxon>
        <taxon>Bacillati</taxon>
        <taxon>Bacillota</taxon>
        <taxon>Bacilli</taxon>
        <taxon>Bacillales</taxon>
        <taxon>Paenibacillaceae</taxon>
        <taxon>Paenibacillus</taxon>
    </lineage>
</organism>
<accession>A0A5S5C340</accession>
<evidence type="ECO:0000313" key="2">
    <source>
        <dbReference type="EMBL" id="TYP72740.1"/>
    </source>
</evidence>
<reference evidence="2 3" key="1">
    <citation type="submission" date="2019-07" db="EMBL/GenBank/DDBJ databases">
        <title>Genomic Encyclopedia of Type Strains, Phase III (KMG-III): the genomes of soil and plant-associated and newly described type strains.</title>
        <authorList>
            <person name="Whitman W."/>
        </authorList>
    </citation>
    <scope>NUCLEOTIDE SEQUENCE [LARGE SCALE GENOMIC DNA]</scope>
    <source>
        <strain evidence="2 3">BL24</strain>
    </source>
</reference>
<dbReference type="InterPro" id="IPR034660">
    <property type="entry name" value="DinB/YfiT-like"/>
</dbReference>
<dbReference type="Gene3D" id="1.20.120.450">
    <property type="entry name" value="dinb family like domain"/>
    <property type="match status" value="1"/>
</dbReference>
<dbReference type="SUPFAM" id="SSF109854">
    <property type="entry name" value="DinB/YfiT-like putative metalloenzymes"/>
    <property type="match status" value="1"/>
</dbReference>
<dbReference type="RefSeq" id="WP_148931341.1">
    <property type="nucleotide sequence ID" value="NZ_VNHS01000008.1"/>
</dbReference>